<evidence type="ECO:0000256" key="3">
    <source>
        <dbReference type="ARBA" id="ARBA00023125"/>
    </source>
</evidence>
<dbReference type="InterPro" id="IPR001789">
    <property type="entry name" value="Sig_transdc_resp-reg_receiver"/>
</dbReference>
<evidence type="ECO:0000256" key="5">
    <source>
        <dbReference type="PROSITE-ProRule" id="PRU00169"/>
    </source>
</evidence>
<evidence type="ECO:0000256" key="4">
    <source>
        <dbReference type="ARBA" id="ARBA00023163"/>
    </source>
</evidence>
<feature type="modified residue" description="4-aspartylphosphate" evidence="5">
    <location>
        <position position="74"/>
    </location>
</feature>
<dbReference type="InterPro" id="IPR039420">
    <property type="entry name" value="WalR-like"/>
</dbReference>
<dbReference type="Pfam" id="PF00196">
    <property type="entry name" value="GerE"/>
    <property type="match status" value="1"/>
</dbReference>
<dbReference type="SMART" id="SM00448">
    <property type="entry name" value="REC"/>
    <property type="match status" value="1"/>
</dbReference>
<dbReference type="InterPro" id="IPR011006">
    <property type="entry name" value="CheY-like_superfamily"/>
</dbReference>
<evidence type="ECO:0000313" key="9">
    <source>
        <dbReference type="Proteomes" id="UP000002432"/>
    </source>
</evidence>
<dbReference type="PROSITE" id="PS50043">
    <property type="entry name" value="HTH_LUXR_2"/>
    <property type="match status" value="1"/>
</dbReference>
<keyword evidence="1 5" id="KW-0597">Phosphoprotein</keyword>
<feature type="domain" description="Response regulatory" evidence="7">
    <location>
        <begin position="25"/>
        <end position="139"/>
    </location>
</feature>
<dbReference type="EMBL" id="CP000360">
    <property type="protein sequence ID" value="ABF43067.1"/>
    <property type="molecule type" value="Genomic_DNA"/>
</dbReference>
<reference evidence="8 9" key="1">
    <citation type="journal article" date="2009" name="Appl. Environ. Microbiol.">
        <title>Three genomes from the phylum Acidobacteria provide insight into the lifestyles of these microorganisms in soils.</title>
        <authorList>
            <person name="Ward N.L."/>
            <person name="Challacombe J.F."/>
            <person name="Janssen P.H."/>
            <person name="Henrissat B."/>
            <person name="Coutinho P.M."/>
            <person name="Wu M."/>
            <person name="Xie G."/>
            <person name="Haft D.H."/>
            <person name="Sait M."/>
            <person name="Badger J."/>
            <person name="Barabote R.D."/>
            <person name="Bradley B."/>
            <person name="Brettin T.S."/>
            <person name="Brinkac L.M."/>
            <person name="Bruce D."/>
            <person name="Creasy T."/>
            <person name="Daugherty S.C."/>
            <person name="Davidsen T.M."/>
            <person name="DeBoy R.T."/>
            <person name="Detter J.C."/>
            <person name="Dodson R.J."/>
            <person name="Durkin A.S."/>
            <person name="Ganapathy A."/>
            <person name="Gwinn-Giglio M."/>
            <person name="Han C.S."/>
            <person name="Khouri H."/>
            <person name="Kiss H."/>
            <person name="Kothari S.P."/>
            <person name="Madupu R."/>
            <person name="Nelson K.E."/>
            <person name="Nelson W.C."/>
            <person name="Paulsen I."/>
            <person name="Penn K."/>
            <person name="Ren Q."/>
            <person name="Rosovitz M.J."/>
            <person name="Selengut J.D."/>
            <person name="Shrivastava S."/>
            <person name="Sullivan S.A."/>
            <person name="Tapia R."/>
            <person name="Thompson L.S."/>
            <person name="Watkins K.L."/>
            <person name="Yang Q."/>
            <person name="Yu C."/>
            <person name="Zafar N."/>
            <person name="Zhou L."/>
            <person name="Kuske C.R."/>
        </authorList>
    </citation>
    <scope>NUCLEOTIDE SEQUENCE [LARGE SCALE GENOMIC DNA]</scope>
    <source>
        <strain evidence="8 9">Ellin345</strain>
    </source>
</reference>
<dbReference type="PROSITE" id="PS50110">
    <property type="entry name" value="RESPONSE_REGULATORY"/>
    <property type="match status" value="1"/>
</dbReference>
<dbReference type="SUPFAM" id="SSF52172">
    <property type="entry name" value="CheY-like"/>
    <property type="match status" value="1"/>
</dbReference>
<dbReference type="GO" id="GO:0006355">
    <property type="term" value="P:regulation of DNA-templated transcription"/>
    <property type="evidence" value="ECO:0007669"/>
    <property type="project" value="InterPro"/>
</dbReference>
<evidence type="ECO:0000256" key="1">
    <source>
        <dbReference type="ARBA" id="ARBA00022553"/>
    </source>
</evidence>
<dbReference type="PRINTS" id="PR00038">
    <property type="entry name" value="HTHLUXR"/>
</dbReference>
<dbReference type="Proteomes" id="UP000002432">
    <property type="component" value="Chromosome"/>
</dbReference>
<dbReference type="SUPFAM" id="SSF46894">
    <property type="entry name" value="C-terminal effector domain of the bipartite response regulators"/>
    <property type="match status" value="1"/>
</dbReference>
<dbReference type="SMART" id="SM00421">
    <property type="entry name" value="HTH_LUXR"/>
    <property type="match status" value="1"/>
</dbReference>
<dbReference type="Gene3D" id="3.40.50.2300">
    <property type="match status" value="1"/>
</dbReference>
<dbReference type="STRING" id="204669.Acid345_4067"/>
<dbReference type="InterPro" id="IPR000792">
    <property type="entry name" value="Tscrpt_reg_LuxR_C"/>
</dbReference>
<keyword evidence="4" id="KW-0804">Transcription</keyword>
<protein>
    <submittedName>
        <fullName evidence="8">Two component transcriptional regulator, LuxR family</fullName>
    </submittedName>
</protein>
<keyword evidence="3" id="KW-0238">DNA-binding</keyword>
<dbReference type="CDD" id="cd17535">
    <property type="entry name" value="REC_NarL-like"/>
    <property type="match status" value="1"/>
</dbReference>
<accession>Q1IJ83</accession>
<dbReference type="Pfam" id="PF00072">
    <property type="entry name" value="Response_reg"/>
    <property type="match status" value="1"/>
</dbReference>
<organism evidence="8 9">
    <name type="scientific">Koribacter versatilis (strain Ellin345)</name>
    <dbReference type="NCBI Taxonomy" id="204669"/>
    <lineage>
        <taxon>Bacteria</taxon>
        <taxon>Pseudomonadati</taxon>
        <taxon>Acidobacteriota</taxon>
        <taxon>Terriglobia</taxon>
        <taxon>Terriglobales</taxon>
        <taxon>Candidatus Korobacteraceae</taxon>
        <taxon>Candidatus Korobacter</taxon>
    </lineage>
</organism>
<dbReference type="PANTHER" id="PTHR43214:SF41">
    <property type="entry name" value="NITRATE_NITRITE RESPONSE REGULATOR PROTEIN NARP"/>
    <property type="match status" value="1"/>
</dbReference>
<dbReference type="PANTHER" id="PTHR43214">
    <property type="entry name" value="TWO-COMPONENT RESPONSE REGULATOR"/>
    <property type="match status" value="1"/>
</dbReference>
<dbReference type="EnsemblBacteria" id="ABF43067">
    <property type="protein sequence ID" value="ABF43067"/>
    <property type="gene ID" value="Acid345_4067"/>
</dbReference>
<dbReference type="AlphaFoldDB" id="Q1IJ83"/>
<feature type="domain" description="HTH luxR-type" evidence="6">
    <location>
        <begin position="164"/>
        <end position="229"/>
    </location>
</feature>
<proteinExistence type="predicted"/>
<dbReference type="InterPro" id="IPR058245">
    <property type="entry name" value="NreC/VraR/RcsB-like_REC"/>
</dbReference>
<keyword evidence="9" id="KW-1185">Reference proteome</keyword>
<evidence type="ECO:0000259" key="7">
    <source>
        <dbReference type="PROSITE" id="PS50110"/>
    </source>
</evidence>
<dbReference type="CDD" id="cd06170">
    <property type="entry name" value="LuxR_C_like"/>
    <property type="match status" value="1"/>
</dbReference>
<gene>
    <name evidence="8" type="ordered locus">Acid345_4067</name>
</gene>
<dbReference type="KEGG" id="aba:Acid345_4067"/>
<name>Q1IJ83_KORVE</name>
<evidence type="ECO:0000259" key="6">
    <source>
        <dbReference type="PROSITE" id="PS50043"/>
    </source>
</evidence>
<evidence type="ECO:0000256" key="2">
    <source>
        <dbReference type="ARBA" id="ARBA00023015"/>
    </source>
</evidence>
<dbReference type="HOGENOM" id="CLU_000445_90_1_0"/>
<dbReference type="eggNOG" id="COG2197">
    <property type="taxonomic scope" value="Bacteria"/>
</dbReference>
<evidence type="ECO:0000313" key="8">
    <source>
        <dbReference type="EMBL" id="ABF43067.1"/>
    </source>
</evidence>
<dbReference type="GO" id="GO:0003677">
    <property type="term" value="F:DNA binding"/>
    <property type="evidence" value="ECO:0007669"/>
    <property type="project" value="UniProtKB-KW"/>
</dbReference>
<sequence length="233" mass="25895">MGSNLPGTGPYDDLSLEEIRMNRTRILLADDHNLVAELCKKLLETEYEVVGIATDGRALVRAAVELKPDVIIADVGMPLLNGLDAAQQVKQKLPTVKIIFLTMNPDPDIAAEAFRRGASAYLVKTSAASEVVASVREVLRGKTYVSPTIPREMIDLSLWQHKKLVDETHKLTDRQREVLQLLAEGKGMKEVAAILNMTTRTVAFHKYRIMEVLGTKNNADLVKYAVRNRMTSL</sequence>
<dbReference type="InterPro" id="IPR016032">
    <property type="entry name" value="Sig_transdc_resp-reg_C-effctor"/>
</dbReference>
<keyword evidence="2" id="KW-0805">Transcription regulation</keyword>
<dbReference type="GO" id="GO:0000160">
    <property type="term" value="P:phosphorelay signal transduction system"/>
    <property type="evidence" value="ECO:0007669"/>
    <property type="project" value="InterPro"/>
</dbReference>